<dbReference type="AlphaFoldDB" id="A0AAV2FB24"/>
<dbReference type="Proteomes" id="UP001497516">
    <property type="component" value="Chromosome 6"/>
</dbReference>
<organism evidence="1 2">
    <name type="scientific">Linum trigynum</name>
    <dbReference type="NCBI Taxonomy" id="586398"/>
    <lineage>
        <taxon>Eukaryota</taxon>
        <taxon>Viridiplantae</taxon>
        <taxon>Streptophyta</taxon>
        <taxon>Embryophyta</taxon>
        <taxon>Tracheophyta</taxon>
        <taxon>Spermatophyta</taxon>
        <taxon>Magnoliopsida</taxon>
        <taxon>eudicotyledons</taxon>
        <taxon>Gunneridae</taxon>
        <taxon>Pentapetalae</taxon>
        <taxon>rosids</taxon>
        <taxon>fabids</taxon>
        <taxon>Malpighiales</taxon>
        <taxon>Linaceae</taxon>
        <taxon>Linum</taxon>
    </lineage>
</organism>
<protein>
    <submittedName>
        <fullName evidence="1">Uncharacterized protein</fullName>
    </submittedName>
</protein>
<proteinExistence type="predicted"/>
<sequence length="126" mass="14666">MLNLDHEYISYLVHHADFGDKFAYQRDSPIGPRVLTYDAFAHAMGLDTTHMTMTERQYTVDFHYQSTFWALCCPEHEQDVLERSRTNAVKLRTPWRILHTLLTRSLVPSLQSGHLMTIEGYLPSIP</sequence>
<evidence type="ECO:0000313" key="2">
    <source>
        <dbReference type="Proteomes" id="UP001497516"/>
    </source>
</evidence>
<name>A0AAV2FB24_9ROSI</name>
<dbReference type="EMBL" id="OZ034819">
    <property type="protein sequence ID" value="CAL1395229.1"/>
    <property type="molecule type" value="Genomic_DNA"/>
</dbReference>
<gene>
    <name evidence="1" type="ORF">LTRI10_LOCUS35674</name>
</gene>
<evidence type="ECO:0000313" key="1">
    <source>
        <dbReference type="EMBL" id="CAL1395229.1"/>
    </source>
</evidence>
<keyword evidence="2" id="KW-1185">Reference proteome</keyword>
<reference evidence="1 2" key="1">
    <citation type="submission" date="2024-04" db="EMBL/GenBank/DDBJ databases">
        <authorList>
            <person name="Fracassetti M."/>
        </authorList>
    </citation>
    <scope>NUCLEOTIDE SEQUENCE [LARGE SCALE GENOMIC DNA]</scope>
</reference>
<accession>A0AAV2FB24</accession>